<dbReference type="Proteomes" id="UP001549110">
    <property type="component" value="Unassembled WGS sequence"/>
</dbReference>
<feature type="chain" id="PRO_5046277984" evidence="2">
    <location>
        <begin position="22"/>
        <end position="85"/>
    </location>
</feature>
<evidence type="ECO:0000256" key="1">
    <source>
        <dbReference type="SAM" id="MobiDB-lite"/>
    </source>
</evidence>
<evidence type="ECO:0000313" key="4">
    <source>
        <dbReference type="Proteomes" id="UP001549110"/>
    </source>
</evidence>
<feature type="region of interest" description="Disordered" evidence="1">
    <location>
        <begin position="21"/>
        <end position="47"/>
    </location>
</feature>
<gene>
    <name evidence="3" type="ORF">ABID41_000444</name>
</gene>
<dbReference type="RefSeq" id="WP_331929985.1">
    <property type="nucleotide sequence ID" value="NZ_JBEPLU010000001.1"/>
</dbReference>
<feature type="compositionally biased region" description="Low complexity" evidence="1">
    <location>
        <begin position="21"/>
        <end position="35"/>
    </location>
</feature>
<evidence type="ECO:0000313" key="3">
    <source>
        <dbReference type="EMBL" id="MET3525349.1"/>
    </source>
</evidence>
<sequence>MFISLLASVALFAAGEPIAQAAPQSTPAAAPAAAKPQKEKMVCKEEPVTGSRFGKRVCHTESEWRQLRQDAQNDTSRMQVQRDIR</sequence>
<name>A0ABV2EE90_9CAUL</name>
<reference evidence="3 4" key="1">
    <citation type="submission" date="2024-06" db="EMBL/GenBank/DDBJ databases">
        <title>Genomic Encyclopedia of Type Strains, Phase IV (KMG-IV): sequencing the most valuable type-strain genomes for metagenomic binning, comparative biology and taxonomic classification.</title>
        <authorList>
            <person name="Goeker M."/>
        </authorList>
    </citation>
    <scope>NUCLEOTIDE SEQUENCE [LARGE SCALE GENOMIC DNA]</scope>
    <source>
        <strain evidence="3 4">DSM 17809</strain>
    </source>
</reference>
<keyword evidence="4" id="KW-1185">Reference proteome</keyword>
<accession>A0ABV2EE90</accession>
<evidence type="ECO:0000256" key="2">
    <source>
        <dbReference type="SAM" id="SignalP"/>
    </source>
</evidence>
<feature type="compositionally biased region" description="Basic and acidic residues" evidence="1">
    <location>
        <begin position="36"/>
        <end position="47"/>
    </location>
</feature>
<protein>
    <submittedName>
        <fullName evidence="3">Uncharacterized protein</fullName>
    </submittedName>
</protein>
<organism evidence="3 4">
    <name type="scientific">Phenylobacterium koreense</name>
    <dbReference type="NCBI Taxonomy" id="266125"/>
    <lineage>
        <taxon>Bacteria</taxon>
        <taxon>Pseudomonadati</taxon>
        <taxon>Pseudomonadota</taxon>
        <taxon>Alphaproteobacteria</taxon>
        <taxon>Caulobacterales</taxon>
        <taxon>Caulobacteraceae</taxon>
        <taxon>Phenylobacterium</taxon>
    </lineage>
</organism>
<comment type="caution">
    <text evidence="3">The sequence shown here is derived from an EMBL/GenBank/DDBJ whole genome shotgun (WGS) entry which is preliminary data.</text>
</comment>
<keyword evidence="2" id="KW-0732">Signal</keyword>
<feature type="signal peptide" evidence="2">
    <location>
        <begin position="1"/>
        <end position="21"/>
    </location>
</feature>
<proteinExistence type="predicted"/>
<dbReference type="EMBL" id="JBEPLU010000001">
    <property type="protein sequence ID" value="MET3525349.1"/>
    <property type="molecule type" value="Genomic_DNA"/>
</dbReference>